<dbReference type="AlphaFoldDB" id="A0A644ZSP9"/>
<dbReference type="AntiFam" id="ANF00280">
    <property type="entry name" value="Spurious ORF (shadow ORF of PyrG)"/>
</dbReference>
<sequence>MRDLHAHMVAHAGVLERFVDRLVGVGQLHVLAHHGDLDFALGMLGLIDQVVPALEVGGRRVQAQLVADQAVQALLVEHARHLVDGVHVPHGDHAPLGHIGEEGDLALFLFGHLVLGAAQQRIGLDTDFAQLLHRVLGGLGLELARCLDIGQVGQVHEGRVVRAELQRELAHGFQERQGFDVAHGAANFADGDIDRIVGADAGAAFDVFLNLVGDVGNDLHGLAQIVTTAFLLQHGLVDAPGGEVVGLLHARFDETLVVTEVEVGFCPVVRHEHFAVLERRHRARVHVDIGVQLDESDFEAARFQNRSKGG</sequence>
<dbReference type="EMBL" id="VSSQ01010230">
    <property type="protein sequence ID" value="MPM43776.1"/>
    <property type="molecule type" value="Genomic_DNA"/>
</dbReference>
<evidence type="ECO:0008006" key="2">
    <source>
        <dbReference type="Google" id="ProtNLM"/>
    </source>
</evidence>
<accession>A0A644ZSP9</accession>
<organism evidence="1">
    <name type="scientific">bioreactor metagenome</name>
    <dbReference type="NCBI Taxonomy" id="1076179"/>
    <lineage>
        <taxon>unclassified sequences</taxon>
        <taxon>metagenomes</taxon>
        <taxon>ecological metagenomes</taxon>
    </lineage>
</organism>
<comment type="caution">
    <text evidence="1">The sequence shown here is derived from an EMBL/GenBank/DDBJ whole genome shotgun (WGS) entry which is preliminary data.</text>
</comment>
<reference evidence="1" key="1">
    <citation type="submission" date="2019-08" db="EMBL/GenBank/DDBJ databases">
        <authorList>
            <person name="Kucharzyk K."/>
            <person name="Murdoch R.W."/>
            <person name="Higgins S."/>
            <person name="Loffler F."/>
        </authorList>
    </citation>
    <scope>NUCLEOTIDE SEQUENCE</scope>
</reference>
<proteinExistence type="predicted"/>
<name>A0A644ZSP9_9ZZZZ</name>
<protein>
    <recommendedName>
        <fullName evidence="2">NAD-specific glutamate dehydrogenase</fullName>
    </recommendedName>
</protein>
<evidence type="ECO:0000313" key="1">
    <source>
        <dbReference type="EMBL" id="MPM43776.1"/>
    </source>
</evidence>
<gene>
    <name evidence="1" type="ORF">SDC9_90453</name>
</gene>